<evidence type="ECO:0000259" key="1">
    <source>
        <dbReference type="Pfam" id="PF07530"/>
    </source>
</evidence>
<sequence>MSDDQRKIYNLKERASMHLILVKMSDDQRKIYNLKELVSLDISVEAEQNHRLASAIAVSDMATHSGDVLLRASACGGEHPSG</sequence>
<dbReference type="EMBL" id="JASPKY010000589">
    <property type="protein sequence ID" value="KAK9688457.1"/>
    <property type="molecule type" value="Genomic_DNA"/>
</dbReference>
<name>A0AAW1IF40_POPJA</name>
<comment type="caution">
    <text evidence="2">The sequence shown here is derived from an EMBL/GenBank/DDBJ whole genome shotgun (WGS) entry which is preliminary data.</text>
</comment>
<dbReference type="InterPro" id="IPR006579">
    <property type="entry name" value="Pre_C2HC_dom"/>
</dbReference>
<protein>
    <submittedName>
        <fullName evidence="2">Zinc finger associated protein</fullName>
    </submittedName>
</protein>
<dbReference type="Pfam" id="PF07530">
    <property type="entry name" value="PRE_C2HC"/>
    <property type="match status" value="1"/>
</dbReference>
<evidence type="ECO:0000313" key="2">
    <source>
        <dbReference type="EMBL" id="KAK9688457.1"/>
    </source>
</evidence>
<accession>A0AAW1IF40</accession>
<evidence type="ECO:0000313" key="3">
    <source>
        <dbReference type="Proteomes" id="UP001458880"/>
    </source>
</evidence>
<keyword evidence="3" id="KW-1185">Reference proteome</keyword>
<reference evidence="2 3" key="1">
    <citation type="journal article" date="2024" name="BMC Genomics">
        <title>De novo assembly and annotation of Popillia japonica's genome with initial clues to its potential as an invasive pest.</title>
        <authorList>
            <person name="Cucini C."/>
            <person name="Boschi S."/>
            <person name="Funari R."/>
            <person name="Cardaioli E."/>
            <person name="Iannotti N."/>
            <person name="Marturano G."/>
            <person name="Paoli F."/>
            <person name="Bruttini M."/>
            <person name="Carapelli A."/>
            <person name="Frati F."/>
            <person name="Nardi F."/>
        </authorList>
    </citation>
    <scope>NUCLEOTIDE SEQUENCE [LARGE SCALE GENOMIC DNA]</scope>
    <source>
        <strain evidence="2">DMR45628</strain>
    </source>
</reference>
<organism evidence="2 3">
    <name type="scientific">Popillia japonica</name>
    <name type="common">Japanese beetle</name>
    <dbReference type="NCBI Taxonomy" id="7064"/>
    <lineage>
        <taxon>Eukaryota</taxon>
        <taxon>Metazoa</taxon>
        <taxon>Ecdysozoa</taxon>
        <taxon>Arthropoda</taxon>
        <taxon>Hexapoda</taxon>
        <taxon>Insecta</taxon>
        <taxon>Pterygota</taxon>
        <taxon>Neoptera</taxon>
        <taxon>Endopterygota</taxon>
        <taxon>Coleoptera</taxon>
        <taxon>Polyphaga</taxon>
        <taxon>Scarabaeiformia</taxon>
        <taxon>Scarabaeidae</taxon>
        <taxon>Rutelinae</taxon>
        <taxon>Popillia</taxon>
    </lineage>
</organism>
<feature type="domain" description="Pre-C2HC" evidence="1">
    <location>
        <begin position="11"/>
        <end position="48"/>
    </location>
</feature>
<dbReference type="Proteomes" id="UP001458880">
    <property type="component" value="Unassembled WGS sequence"/>
</dbReference>
<gene>
    <name evidence="2" type="ORF">QE152_g35310</name>
</gene>
<proteinExistence type="predicted"/>
<dbReference type="AlphaFoldDB" id="A0AAW1IF40"/>